<dbReference type="AlphaFoldDB" id="A0A387FUB9"/>
<dbReference type="RefSeq" id="WP_120707103.1">
    <property type="nucleotide sequence ID" value="NZ_CP032695.1"/>
</dbReference>
<name>A0A387FUB9_9HYPH</name>
<proteinExistence type="predicted"/>
<protein>
    <submittedName>
        <fullName evidence="1">Uncharacterized protein</fullName>
    </submittedName>
</protein>
<organism evidence="1 2">
    <name type="scientific">Rhizobium jaguaris</name>
    <dbReference type="NCBI Taxonomy" id="1312183"/>
    <lineage>
        <taxon>Bacteria</taxon>
        <taxon>Pseudomonadati</taxon>
        <taxon>Pseudomonadota</taxon>
        <taxon>Alphaproteobacteria</taxon>
        <taxon>Hyphomicrobiales</taxon>
        <taxon>Rhizobiaceae</taxon>
        <taxon>Rhizobium/Agrobacterium group</taxon>
        <taxon>Rhizobium</taxon>
    </lineage>
</organism>
<evidence type="ECO:0000313" key="2">
    <source>
        <dbReference type="Proteomes" id="UP000282195"/>
    </source>
</evidence>
<geneLocation type="plasmid" evidence="2">
    <name>prccge525c</name>
</geneLocation>
<keyword evidence="1" id="KW-0614">Plasmid</keyword>
<dbReference type="OrthoDB" id="8388304at2"/>
<dbReference type="Proteomes" id="UP000282195">
    <property type="component" value="Plasmid pRCCGE525c"/>
</dbReference>
<evidence type="ECO:0000313" key="1">
    <source>
        <dbReference type="EMBL" id="AYG62168.1"/>
    </source>
</evidence>
<accession>A0A387FUB9</accession>
<dbReference type="EMBL" id="CP032695">
    <property type="protein sequence ID" value="AYG62168.1"/>
    <property type="molecule type" value="Genomic_DNA"/>
</dbReference>
<gene>
    <name evidence="1" type="ORF">CCGE525_25355</name>
</gene>
<dbReference type="KEGG" id="rjg:CCGE525_25355"/>
<reference evidence="1 2" key="1">
    <citation type="submission" date="2018-10" db="EMBL/GenBank/DDBJ databases">
        <title>Rhizobium etli, R. leguminosarum and a new Rhizobium genospecies from Phaseolus dumosus.</title>
        <authorList>
            <person name="Ramirez-Puebla S.T."/>
            <person name="Rogel-Hernandez M.A."/>
            <person name="Guerrero G."/>
            <person name="Ormeno-Orrillo E."/>
            <person name="Martinez-Romero J.C."/>
            <person name="Negrete-Yankelevich S."/>
            <person name="Martinez-Romero E."/>
        </authorList>
    </citation>
    <scope>NUCLEOTIDE SEQUENCE [LARGE SCALE GENOMIC DNA]</scope>
    <source>
        <strain evidence="1 2">CCGE525</strain>
        <plasmid evidence="2">prccge525c</plasmid>
    </source>
</reference>
<sequence>MTVIDSSKHRQLPYLGDNISNWFDGEPAAAALAAQVVYGPDAALAVAWCALSAKIDGRVSDGHFWFAVFNLLHSGGSLSVGPIDHALPLNAGNMPH</sequence>
<keyword evidence="2" id="KW-1185">Reference proteome</keyword>